<evidence type="ECO:0000313" key="1">
    <source>
        <dbReference type="EMBL" id="NHF60284.1"/>
    </source>
</evidence>
<accession>A0A967ATV1</accession>
<reference evidence="1" key="1">
    <citation type="submission" date="2019-07" db="EMBL/GenBank/DDBJ databases">
        <authorList>
            <person name="De-Chao Zhang Q."/>
        </authorList>
    </citation>
    <scope>NUCLEOTIDE SEQUENCE</scope>
    <source>
        <strain evidence="1">TP-CH-4</strain>
    </source>
</reference>
<dbReference type="AlphaFoldDB" id="A0A967ATV1"/>
<name>A0A967ATV1_9FLAO</name>
<dbReference type="EMBL" id="VIKU02000003">
    <property type="protein sequence ID" value="NHF60284.1"/>
    <property type="molecule type" value="Genomic_DNA"/>
</dbReference>
<organism evidence="1 2">
    <name type="scientific">Pelagihabitans pacificus</name>
    <dbReference type="NCBI Taxonomy" id="2696054"/>
    <lineage>
        <taxon>Bacteria</taxon>
        <taxon>Pseudomonadati</taxon>
        <taxon>Bacteroidota</taxon>
        <taxon>Flavobacteriia</taxon>
        <taxon>Flavobacteriales</taxon>
        <taxon>Flavobacteriaceae</taxon>
        <taxon>Pelagihabitans</taxon>
    </lineage>
</organism>
<sequence length="137" mass="15927">MNRIKFTLLILSTFLVHGCSSEEDPMTDAEKYMADKYNAEWTDIVINQTETKRNGKVTEKRAYIGVQLKNSTDIDRILVEEDYARKKMKSVAEFVVDSVDLGEIPFVPNEIDIEFIKEDGFLFFKNKKNQIMTFNLD</sequence>
<gene>
    <name evidence="1" type="ORF">FK220_013100</name>
</gene>
<proteinExistence type="predicted"/>
<keyword evidence="2" id="KW-1185">Reference proteome</keyword>
<dbReference type="Proteomes" id="UP000707206">
    <property type="component" value="Unassembled WGS sequence"/>
</dbReference>
<comment type="caution">
    <text evidence="1">The sequence shown here is derived from an EMBL/GenBank/DDBJ whole genome shotgun (WGS) entry which is preliminary data.</text>
</comment>
<reference evidence="1" key="2">
    <citation type="submission" date="2020-03" db="EMBL/GenBank/DDBJ databases">
        <title>Flavobacteriaceae bacterium strain TP-CH-4, a member of the family Flavobacteriaceae isolated from a deep-sea seamount.</title>
        <authorList>
            <person name="Zhang D.-C."/>
        </authorList>
    </citation>
    <scope>NUCLEOTIDE SEQUENCE</scope>
    <source>
        <strain evidence="1">TP-CH-4</strain>
    </source>
</reference>
<protein>
    <submittedName>
        <fullName evidence="1">Uncharacterized protein</fullName>
    </submittedName>
</protein>
<dbReference type="RefSeq" id="WP_152574776.1">
    <property type="nucleotide sequence ID" value="NZ_VIKU02000003.1"/>
</dbReference>
<evidence type="ECO:0000313" key="2">
    <source>
        <dbReference type="Proteomes" id="UP000707206"/>
    </source>
</evidence>